<dbReference type="Proteomes" id="UP001149090">
    <property type="component" value="Unassembled WGS sequence"/>
</dbReference>
<dbReference type="OMA" id="NTIQWTE"/>
<dbReference type="InterPro" id="IPR035952">
    <property type="entry name" value="Rhomboid-like_sf"/>
</dbReference>
<feature type="transmembrane region" description="Helical" evidence="6">
    <location>
        <begin position="178"/>
        <end position="197"/>
    </location>
</feature>
<sequence>MQTPKTVTFRNAQATKVLIVLLTMTTLFSLLLPEFQANSKFTEKSFNDVFSFFPRLLLNQFVFGSVLENFFGALFLYYCRDIERMLGTRKFVAFLYSILLANFALQIIFLSFKLFINFTETFIVGPYGILFGLFIQFVFQVPGNTILATISGFQITDKWIPYILSMELFSFSLRYNKFSAICGILSGILYFFNFFSLQKTKIPNSLIDFAKKYIEPVLNKFETPKENTREEPTVNRSSAAYFTPDASFFEQMNFDPKYTFGQDQAWDHHYIQEENSNNTIQWTERTSPSVNNEKKEKRD</sequence>
<proteinExistence type="predicted"/>
<evidence type="ECO:0000256" key="2">
    <source>
        <dbReference type="ARBA" id="ARBA00022692"/>
    </source>
</evidence>
<comment type="subcellular location">
    <subcellularLocation>
        <location evidence="1">Membrane</location>
        <topology evidence="1">Multi-pass membrane protein</topology>
    </subcellularLocation>
</comment>
<dbReference type="GO" id="GO:0016020">
    <property type="term" value="C:membrane"/>
    <property type="evidence" value="ECO:0007669"/>
    <property type="project" value="UniProtKB-SubCell"/>
</dbReference>
<dbReference type="Gene3D" id="1.20.1540.10">
    <property type="entry name" value="Rhomboid-like"/>
    <property type="match status" value="1"/>
</dbReference>
<evidence type="ECO:0000256" key="4">
    <source>
        <dbReference type="ARBA" id="ARBA00023136"/>
    </source>
</evidence>
<evidence type="ECO:0000256" key="3">
    <source>
        <dbReference type="ARBA" id="ARBA00022989"/>
    </source>
</evidence>
<accession>A0A9Q0L4R7</accession>
<feature type="transmembrane region" description="Helical" evidence="6">
    <location>
        <begin position="91"/>
        <end position="116"/>
    </location>
</feature>
<organism evidence="7 8">
    <name type="scientific">Anaeramoeba ignava</name>
    <name type="common">Anaerobic marine amoeba</name>
    <dbReference type="NCBI Taxonomy" id="1746090"/>
    <lineage>
        <taxon>Eukaryota</taxon>
        <taxon>Metamonada</taxon>
        <taxon>Anaeramoebidae</taxon>
        <taxon>Anaeramoeba</taxon>
    </lineage>
</organism>
<feature type="transmembrane region" description="Helical" evidence="6">
    <location>
        <begin position="122"/>
        <end position="139"/>
    </location>
</feature>
<comment type="caution">
    <text evidence="7">The sequence shown here is derived from an EMBL/GenBank/DDBJ whole genome shotgun (WGS) entry which is preliminary data.</text>
</comment>
<reference evidence="7" key="1">
    <citation type="submission" date="2022-10" db="EMBL/GenBank/DDBJ databases">
        <title>Novel sulphate-reducing endosymbionts in the free-living metamonad Anaeramoeba.</title>
        <authorList>
            <person name="Jerlstrom-Hultqvist J."/>
            <person name="Cepicka I."/>
            <person name="Gallot-Lavallee L."/>
            <person name="Salas-Leiva D."/>
            <person name="Curtis B.A."/>
            <person name="Zahonova K."/>
            <person name="Pipaliya S."/>
            <person name="Dacks J."/>
            <person name="Roger A.J."/>
        </authorList>
    </citation>
    <scope>NUCLEOTIDE SEQUENCE</scope>
    <source>
        <strain evidence="7">BMAN</strain>
    </source>
</reference>
<evidence type="ECO:0000313" key="8">
    <source>
        <dbReference type="Proteomes" id="UP001149090"/>
    </source>
</evidence>
<keyword evidence="4 6" id="KW-0472">Membrane</keyword>
<dbReference type="GO" id="GO:0004252">
    <property type="term" value="F:serine-type endopeptidase activity"/>
    <property type="evidence" value="ECO:0007669"/>
    <property type="project" value="TreeGrafter"/>
</dbReference>
<evidence type="ECO:0000313" key="7">
    <source>
        <dbReference type="EMBL" id="KAJ5066107.1"/>
    </source>
</evidence>
<feature type="region of interest" description="Disordered" evidence="5">
    <location>
        <begin position="277"/>
        <end position="299"/>
    </location>
</feature>
<dbReference type="OrthoDB" id="272778at2759"/>
<keyword evidence="8" id="KW-1185">Reference proteome</keyword>
<dbReference type="PANTHER" id="PTHR43066">
    <property type="entry name" value="RHOMBOID-RELATED PROTEIN"/>
    <property type="match status" value="1"/>
</dbReference>
<evidence type="ECO:0000256" key="6">
    <source>
        <dbReference type="SAM" id="Phobius"/>
    </source>
</evidence>
<dbReference type="SUPFAM" id="SSF144091">
    <property type="entry name" value="Rhomboid-like"/>
    <property type="match status" value="1"/>
</dbReference>
<keyword evidence="3 6" id="KW-1133">Transmembrane helix</keyword>
<keyword evidence="2 6" id="KW-0812">Transmembrane</keyword>
<name>A0A9Q0L4R7_ANAIG</name>
<gene>
    <name evidence="7" type="ORF">M0811_03440</name>
</gene>
<feature type="transmembrane region" description="Helical" evidence="6">
    <location>
        <begin position="61"/>
        <end position="79"/>
    </location>
</feature>
<dbReference type="EMBL" id="JAPDFW010000147">
    <property type="protein sequence ID" value="KAJ5066107.1"/>
    <property type="molecule type" value="Genomic_DNA"/>
</dbReference>
<protein>
    <submittedName>
        <fullName evidence="7">Der1-like protein derlin</fullName>
    </submittedName>
</protein>
<evidence type="ECO:0000256" key="1">
    <source>
        <dbReference type="ARBA" id="ARBA00004141"/>
    </source>
</evidence>
<feature type="compositionally biased region" description="Polar residues" evidence="5">
    <location>
        <begin position="277"/>
        <end position="291"/>
    </location>
</feature>
<evidence type="ECO:0000256" key="5">
    <source>
        <dbReference type="SAM" id="MobiDB-lite"/>
    </source>
</evidence>
<dbReference type="PANTHER" id="PTHR43066:SF21">
    <property type="entry name" value="UBIQUITIN-ASSOCIATED DOMAIN-CONTAINING PROTEIN 2"/>
    <property type="match status" value="1"/>
</dbReference>
<dbReference type="AlphaFoldDB" id="A0A9Q0L4R7"/>